<name>A0A917DY33_9BACL</name>
<dbReference type="InterPro" id="IPR000515">
    <property type="entry name" value="MetI-like"/>
</dbReference>
<keyword evidence="6 7" id="KW-0472">Membrane</keyword>
<dbReference type="SUPFAM" id="SSF161098">
    <property type="entry name" value="MetI-like"/>
    <property type="match status" value="1"/>
</dbReference>
<sequence length="320" mass="35768">MAASELVLHKRKQRIGVGRGGLLHQIWQARVSYLLIAPFVVVFAVFILVPIISAFGLSFTSFNGVESPEFIGWGNFKYLLSQDQIFLQHVLPNTIKFAVIVGPGGYVLAFMLAWVIAQLPGRMRIWFAMVFYAPSLAGAVVLQLVWQPLLTGDRIGYLNHYLLQLGIISEPRLWVLDPAYLMNAMIVVTLWSSMGIGFLAMMAGILNVDRTMYEAARIDGVKSRLQEIWYITIPIMKPQMLFAAVMAIVGAFKGGEIGALLSGQNPTPEYAGHLFQSHIHDHGLIRFEMGYASALSVFLLVIIYLFNKLSWRLFGAKEDE</sequence>
<dbReference type="GO" id="GO:0055085">
    <property type="term" value="P:transmembrane transport"/>
    <property type="evidence" value="ECO:0007669"/>
    <property type="project" value="InterPro"/>
</dbReference>
<dbReference type="Proteomes" id="UP000612456">
    <property type="component" value="Unassembled WGS sequence"/>
</dbReference>
<dbReference type="Pfam" id="PF00528">
    <property type="entry name" value="BPD_transp_1"/>
    <property type="match status" value="1"/>
</dbReference>
<evidence type="ECO:0000256" key="5">
    <source>
        <dbReference type="ARBA" id="ARBA00022989"/>
    </source>
</evidence>
<dbReference type="PANTHER" id="PTHR43005">
    <property type="entry name" value="BLR7065 PROTEIN"/>
    <property type="match status" value="1"/>
</dbReference>
<reference evidence="9" key="1">
    <citation type="journal article" date="2014" name="Int. J. Syst. Evol. Microbiol.">
        <title>Complete genome sequence of Corynebacterium casei LMG S-19264T (=DSM 44701T), isolated from a smear-ripened cheese.</title>
        <authorList>
            <consortium name="US DOE Joint Genome Institute (JGI-PGF)"/>
            <person name="Walter F."/>
            <person name="Albersmeier A."/>
            <person name="Kalinowski J."/>
            <person name="Ruckert C."/>
        </authorList>
    </citation>
    <scope>NUCLEOTIDE SEQUENCE</scope>
    <source>
        <strain evidence="9">CGMCC 1.15178</strain>
    </source>
</reference>
<feature type="transmembrane region" description="Helical" evidence="7">
    <location>
        <begin position="289"/>
        <end position="307"/>
    </location>
</feature>
<accession>A0A917DY33</accession>
<feature type="transmembrane region" description="Helical" evidence="7">
    <location>
        <begin position="97"/>
        <end position="117"/>
    </location>
</feature>
<comment type="subcellular location">
    <subcellularLocation>
        <location evidence="1 7">Cell membrane</location>
        <topology evidence="1 7">Multi-pass membrane protein</topology>
    </subcellularLocation>
</comment>
<feature type="transmembrane region" description="Helical" evidence="7">
    <location>
        <begin position="124"/>
        <end position="146"/>
    </location>
</feature>
<feature type="transmembrane region" description="Helical" evidence="7">
    <location>
        <begin position="228"/>
        <end position="252"/>
    </location>
</feature>
<feature type="transmembrane region" description="Helical" evidence="7">
    <location>
        <begin position="33"/>
        <end position="59"/>
    </location>
</feature>
<comment type="similarity">
    <text evidence="7">Belongs to the binding-protein-dependent transport system permease family.</text>
</comment>
<keyword evidence="3" id="KW-1003">Cell membrane</keyword>
<dbReference type="CDD" id="cd06261">
    <property type="entry name" value="TM_PBP2"/>
    <property type="match status" value="1"/>
</dbReference>
<organism evidence="9 10">
    <name type="scientific">Paenibacillus nasutitermitis</name>
    <dbReference type="NCBI Taxonomy" id="1652958"/>
    <lineage>
        <taxon>Bacteria</taxon>
        <taxon>Bacillati</taxon>
        <taxon>Bacillota</taxon>
        <taxon>Bacilli</taxon>
        <taxon>Bacillales</taxon>
        <taxon>Paenibacillaceae</taxon>
        <taxon>Paenibacillus</taxon>
    </lineage>
</organism>
<keyword evidence="5 7" id="KW-1133">Transmembrane helix</keyword>
<feature type="transmembrane region" description="Helical" evidence="7">
    <location>
        <begin position="180"/>
        <end position="208"/>
    </location>
</feature>
<dbReference type="EMBL" id="BMHP01000003">
    <property type="protein sequence ID" value="GGD79832.1"/>
    <property type="molecule type" value="Genomic_DNA"/>
</dbReference>
<evidence type="ECO:0000313" key="9">
    <source>
        <dbReference type="EMBL" id="GGD79832.1"/>
    </source>
</evidence>
<dbReference type="Gene3D" id="1.10.3720.10">
    <property type="entry name" value="MetI-like"/>
    <property type="match status" value="1"/>
</dbReference>
<evidence type="ECO:0000256" key="4">
    <source>
        <dbReference type="ARBA" id="ARBA00022692"/>
    </source>
</evidence>
<dbReference type="AlphaFoldDB" id="A0A917DY33"/>
<gene>
    <name evidence="9" type="ORF">GCM10010911_42420</name>
</gene>
<evidence type="ECO:0000259" key="8">
    <source>
        <dbReference type="PROSITE" id="PS50928"/>
    </source>
</evidence>
<dbReference type="PANTHER" id="PTHR43005:SF1">
    <property type="entry name" value="SPERMIDINE_PUTRESCINE TRANSPORT SYSTEM PERMEASE PROTEIN"/>
    <property type="match status" value="1"/>
</dbReference>
<dbReference type="InterPro" id="IPR035906">
    <property type="entry name" value="MetI-like_sf"/>
</dbReference>
<dbReference type="PROSITE" id="PS50928">
    <property type="entry name" value="ABC_TM1"/>
    <property type="match status" value="1"/>
</dbReference>
<dbReference type="GO" id="GO:0005886">
    <property type="term" value="C:plasma membrane"/>
    <property type="evidence" value="ECO:0007669"/>
    <property type="project" value="UniProtKB-SubCell"/>
</dbReference>
<reference evidence="9" key="2">
    <citation type="submission" date="2020-09" db="EMBL/GenBank/DDBJ databases">
        <authorList>
            <person name="Sun Q."/>
            <person name="Zhou Y."/>
        </authorList>
    </citation>
    <scope>NUCLEOTIDE SEQUENCE</scope>
    <source>
        <strain evidence="9">CGMCC 1.15178</strain>
    </source>
</reference>
<proteinExistence type="inferred from homology"/>
<evidence type="ECO:0000256" key="2">
    <source>
        <dbReference type="ARBA" id="ARBA00022448"/>
    </source>
</evidence>
<keyword evidence="10" id="KW-1185">Reference proteome</keyword>
<evidence type="ECO:0000256" key="6">
    <source>
        <dbReference type="ARBA" id="ARBA00023136"/>
    </source>
</evidence>
<protein>
    <submittedName>
        <fullName evidence="9">ABC transporter permease</fullName>
    </submittedName>
</protein>
<evidence type="ECO:0000256" key="7">
    <source>
        <dbReference type="RuleBase" id="RU363032"/>
    </source>
</evidence>
<keyword evidence="2 7" id="KW-0813">Transport</keyword>
<feature type="domain" description="ABC transmembrane type-1" evidence="8">
    <location>
        <begin position="91"/>
        <end position="310"/>
    </location>
</feature>
<keyword evidence="4 7" id="KW-0812">Transmembrane</keyword>
<dbReference type="RefSeq" id="WP_188994657.1">
    <property type="nucleotide sequence ID" value="NZ_BMHP01000003.1"/>
</dbReference>
<comment type="caution">
    <text evidence="9">The sequence shown here is derived from an EMBL/GenBank/DDBJ whole genome shotgun (WGS) entry which is preliminary data.</text>
</comment>
<evidence type="ECO:0000256" key="3">
    <source>
        <dbReference type="ARBA" id="ARBA00022475"/>
    </source>
</evidence>
<evidence type="ECO:0000256" key="1">
    <source>
        <dbReference type="ARBA" id="ARBA00004651"/>
    </source>
</evidence>
<evidence type="ECO:0000313" key="10">
    <source>
        <dbReference type="Proteomes" id="UP000612456"/>
    </source>
</evidence>